<organism evidence="1">
    <name type="scientific">metagenome</name>
    <dbReference type="NCBI Taxonomy" id="256318"/>
    <lineage>
        <taxon>unclassified sequences</taxon>
        <taxon>metagenomes</taxon>
    </lineage>
</organism>
<name>A0A380TBC5_9ZZZZ</name>
<evidence type="ECO:0000313" key="1">
    <source>
        <dbReference type="EMBL" id="SUS05139.1"/>
    </source>
</evidence>
<sequence length="135" mass="14772">MVAFAPPLAACFVRQTAVLKRNERLRGKGQLQKRKEEPEVYISVRRYSQVRSVSEVCRKIEESFVPLLRRTPGFIAYYAVDGGGGTMATVSIFSTEAMALESNDKAATWLQANAAELQPEPPQIVAGKVKVAASA</sequence>
<gene>
    <name evidence="1" type="ORF">DF3PB_1740001</name>
</gene>
<evidence type="ECO:0008006" key="2">
    <source>
        <dbReference type="Google" id="ProtNLM"/>
    </source>
</evidence>
<proteinExistence type="predicted"/>
<reference evidence="1" key="1">
    <citation type="submission" date="2018-07" db="EMBL/GenBank/DDBJ databases">
        <authorList>
            <person name="Quirk P.G."/>
            <person name="Krulwich T.A."/>
        </authorList>
    </citation>
    <scope>NUCLEOTIDE SEQUENCE</scope>
</reference>
<accession>A0A380TBC5</accession>
<dbReference type="EMBL" id="UIDG01000084">
    <property type="protein sequence ID" value="SUS05139.1"/>
    <property type="molecule type" value="Genomic_DNA"/>
</dbReference>
<dbReference type="AlphaFoldDB" id="A0A380TBC5"/>
<protein>
    <recommendedName>
        <fullName evidence="2">ABM domain-containing protein</fullName>
    </recommendedName>
</protein>